<dbReference type="PANTHER" id="PTHR45913">
    <property type="entry name" value="EPM2A-INTERACTING PROTEIN 1"/>
    <property type="match status" value="1"/>
</dbReference>
<name>A0A8D2IX21_VARKO</name>
<accession>A0A8D2IX21</accession>
<dbReference type="PANTHER" id="PTHR45913:SF9">
    <property type="entry name" value="GENERAL TRANSCRIPTION FACTOR II-I REPEAT DOMAIN-CONTAINING PROTEIN 2-LIKE-RELATED"/>
    <property type="match status" value="1"/>
</dbReference>
<dbReference type="Proteomes" id="UP000694545">
    <property type="component" value="Unplaced"/>
</dbReference>
<dbReference type="OMA" id="TTGRDIC"/>
<protein>
    <recommendedName>
        <fullName evidence="1">HAT C-terminal dimerisation domain-containing protein</fullName>
    </recommendedName>
</protein>
<feature type="domain" description="HAT C-terminal dimerisation" evidence="1">
    <location>
        <begin position="461"/>
        <end position="510"/>
    </location>
</feature>
<dbReference type="GO" id="GO:0046983">
    <property type="term" value="F:protein dimerization activity"/>
    <property type="evidence" value="ECO:0007669"/>
    <property type="project" value="InterPro"/>
</dbReference>
<reference evidence="2" key="2">
    <citation type="submission" date="2025-09" db="UniProtKB">
        <authorList>
            <consortium name="Ensembl"/>
        </authorList>
    </citation>
    <scope>IDENTIFICATION</scope>
</reference>
<keyword evidence="3" id="KW-1185">Reference proteome</keyword>
<dbReference type="Pfam" id="PF05699">
    <property type="entry name" value="Dimer_Tnp_hAT"/>
    <property type="match status" value="1"/>
</dbReference>
<proteinExistence type="predicted"/>
<dbReference type="SUPFAM" id="SSF53098">
    <property type="entry name" value="Ribonuclease H-like"/>
    <property type="match status" value="1"/>
</dbReference>
<evidence type="ECO:0000259" key="1">
    <source>
        <dbReference type="Pfam" id="PF05699"/>
    </source>
</evidence>
<dbReference type="AlphaFoldDB" id="A0A8D2IX21"/>
<dbReference type="InterPro" id="IPR012337">
    <property type="entry name" value="RNaseH-like_sf"/>
</dbReference>
<reference evidence="2" key="1">
    <citation type="submission" date="2025-08" db="UniProtKB">
        <authorList>
            <consortium name="Ensembl"/>
        </authorList>
    </citation>
    <scope>IDENTIFICATION</scope>
</reference>
<evidence type="ECO:0000313" key="3">
    <source>
        <dbReference type="Proteomes" id="UP000694545"/>
    </source>
</evidence>
<dbReference type="InterPro" id="IPR008906">
    <property type="entry name" value="HATC_C_dom"/>
</dbReference>
<sequence>DRVAKLKTCLLRQQDFFKKASKESDAAVETSYVVSEMIAKAGKPFKDGEFIKKCMLQAASIVCPEKKGQFSNISLSANTVAERISDLSGNVYDQLREKAKHFHAYPVTLDESTDVTDTAQLAIYVRGVDDNFEVMEELLTVIPMHGQTTAQEIFRQLCDAIADAGLLWKSYAAIITNGAPSMTGRRNGVMALLQRKLEEEAVEEAIALHCIIHQQALCSKCLKFDSVMSDGVKCINHIRSRGLKHRQFHAFLEEIEAAYEDVLYYTKVRWLSRGNILKRFFELRAEVKTFMEKDGVAVPVLSDPKWLMDLAFLVDITQELNVLNKKLQGQGQLVSAAYDNVRTFSTKLVLWKAQLSQTNLCHFPACKALMDSGTPFSGEKYADAIVKLQEEFDHRIADFKTHRATFQVFADPFSFDVEDAPPPVFQMELIDLQCNSELKAKFRKVSGKADKLGQLLRELPVTFPELSRMFKWTVCLFGSTYLCEKLFSTMNFNKSKFRSKLTDEHLQAILRVSVASSLKPNVAQLCKRKRCQVSGSKE</sequence>
<evidence type="ECO:0000313" key="2">
    <source>
        <dbReference type="Ensembl" id="ENSVKKP00000003866.1"/>
    </source>
</evidence>
<dbReference type="Ensembl" id="ENSVKKT00000003972.1">
    <property type="protein sequence ID" value="ENSVKKP00000003866.1"/>
    <property type="gene ID" value="ENSVKKG00000002921.1"/>
</dbReference>
<organism evidence="2 3">
    <name type="scientific">Varanus komodoensis</name>
    <name type="common">Komodo dragon</name>
    <dbReference type="NCBI Taxonomy" id="61221"/>
    <lineage>
        <taxon>Eukaryota</taxon>
        <taxon>Metazoa</taxon>
        <taxon>Chordata</taxon>
        <taxon>Craniata</taxon>
        <taxon>Vertebrata</taxon>
        <taxon>Euteleostomi</taxon>
        <taxon>Lepidosauria</taxon>
        <taxon>Squamata</taxon>
        <taxon>Bifurcata</taxon>
        <taxon>Unidentata</taxon>
        <taxon>Episquamata</taxon>
        <taxon>Toxicofera</taxon>
        <taxon>Anguimorpha</taxon>
        <taxon>Paleoanguimorpha</taxon>
        <taxon>Varanoidea</taxon>
        <taxon>Varanidae</taxon>
        <taxon>Varanus</taxon>
    </lineage>
</organism>